<dbReference type="InterPro" id="IPR000182">
    <property type="entry name" value="GNAT_dom"/>
</dbReference>
<sequence>MLPKGLATPNHHLFNILKGEMVIGYVWLKVEEDKRSAFLYEIFVNDKHRCYGVGTKTMRYIEEFIQQKGVYFFKLHVFGSNTGARKLYENLGFEIAGVNMLKLLE</sequence>
<reference evidence="5" key="1">
    <citation type="journal article" date="2019" name="Int. J. Syst. Evol. Microbiol.">
        <title>The Global Catalogue of Microorganisms (GCM) 10K type strain sequencing project: providing services to taxonomists for standard genome sequencing and annotation.</title>
        <authorList>
            <consortium name="The Broad Institute Genomics Platform"/>
            <consortium name="The Broad Institute Genome Sequencing Center for Infectious Disease"/>
            <person name="Wu L."/>
            <person name="Ma J."/>
        </authorList>
    </citation>
    <scope>NUCLEOTIDE SEQUENCE [LARGE SCALE GENOMIC DNA]</scope>
    <source>
        <strain evidence="5">CCUG 49339</strain>
    </source>
</reference>
<keyword evidence="2 4" id="KW-0012">Acyltransferase</keyword>
<dbReference type="PANTHER" id="PTHR42919">
    <property type="entry name" value="N-ALPHA-ACETYLTRANSFERASE"/>
    <property type="match status" value="1"/>
</dbReference>
<dbReference type="SUPFAM" id="SSF55729">
    <property type="entry name" value="Acyl-CoA N-acyltransferases (Nat)"/>
    <property type="match status" value="1"/>
</dbReference>
<dbReference type="InterPro" id="IPR016181">
    <property type="entry name" value="Acyl_CoA_acyltransferase"/>
</dbReference>
<evidence type="ECO:0000313" key="5">
    <source>
        <dbReference type="Proteomes" id="UP001597214"/>
    </source>
</evidence>
<dbReference type="CDD" id="cd04301">
    <property type="entry name" value="NAT_SF"/>
    <property type="match status" value="1"/>
</dbReference>
<dbReference type="InterPro" id="IPR051556">
    <property type="entry name" value="N-term/lysine_N-AcTrnsfr"/>
</dbReference>
<dbReference type="RefSeq" id="WP_377929887.1">
    <property type="nucleotide sequence ID" value="NZ_JBHUEM010000046.1"/>
</dbReference>
<name>A0ABW4LWZ3_9BACI</name>
<organism evidence="4 5">
    <name type="scientific">Bacillus salitolerans</name>
    <dbReference type="NCBI Taxonomy" id="1437434"/>
    <lineage>
        <taxon>Bacteria</taxon>
        <taxon>Bacillati</taxon>
        <taxon>Bacillota</taxon>
        <taxon>Bacilli</taxon>
        <taxon>Bacillales</taxon>
        <taxon>Bacillaceae</taxon>
        <taxon>Bacillus</taxon>
    </lineage>
</organism>
<proteinExistence type="predicted"/>
<keyword evidence="1 4" id="KW-0808">Transferase</keyword>
<evidence type="ECO:0000313" key="4">
    <source>
        <dbReference type="EMBL" id="MFD1738673.1"/>
    </source>
</evidence>
<accession>A0ABW4LWZ3</accession>
<gene>
    <name evidence="4" type="ORF">ACFSCX_19320</name>
</gene>
<evidence type="ECO:0000259" key="3">
    <source>
        <dbReference type="PROSITE" id="PS51186"/>
    </source>
</evidence>
<dbReference type="Pfam" id="PF00583">
    <property type="entry name" value="Acetyltransf_1"/>
    <property type="match status" value="1"/>
</dbReference>
<dbReference type="Proteomes" id="UP001597214">
    <property type="component" value="Unassembled WGS sequence"/>
</dbReference>
<dbReference type="Gene3D" id="3.40.630.30">
    <property type="match status" value="1"/>
</dbReference>
<dbReference type="PROSITE" id="PS51186">
    <property type="entry name" value="GNAT"/>
    <property type="match status" value="1"/>
</dbReference>
<dbReference type="PANTHER" id="PTHR42919:SF8">
    <property type="entry name" value="N-ALPHA-ACETYLTRANSFERASE 50"/>
    <property type="match status" value="1"/>
</dbReference>
<feature type="domain" description="N-acetyltransferase" evidence="3">
    <location>
        <begin position="1"/>
        <end position="105"/>
    </location>
</feature>
<dbReference type="EC" id="2.3.1.-" evidence="4"/>
<dbReference type="EMBL" id="JBHUEM010000046">
    <property type="protein sequence ID" value="MFD1738673.1"/>
    <property type="molecule type" value="Genomic_DNA"/>
</dbReference>
<evidence type="ECO:0000256" key="2">
    <source>
        <dbReference type="ARBA" id="ARBA00023315"/>
    </source>
</evidence>
<comment type="caution">
    <text evidence="4">The sequence shown here is derived from an EMBL/GenBank/DDBJ whole genome shotgun (WGS) entry which is preliminary data.</text>
</comment>
<keyword evidence="5" id="KW-1185">Reference proteome</keyword>
<protein>
    <submittedName>
        <fullName evidence="4">GNAT family N-acetyltransferase</fullName>
        <ecNumber evidence="4">2.3.1.-</ecNumber>
    </submittedName>
</protein>
<dbReference type="GO" id="GO:0016746">
    <property type="term" value="F:acyltransferase activity"/>
    <property type="evidence" value="ECO:0007669"/>
    <property type="project" value="UniProtKB-KW"/>
</dbReference>
<evidence type="ECO:0000256" key="1">
    <source>
        <dbReference type="ARBA" id="ARBA00022679"/>
    </source>
</evidence>